<dbReference type="InterPro" id="IPR009057">
    <property type="entry name" value="Homeodomain-like_sf"/>
</dbReference>
<dbReference type="InterPro" id="IPR035418">
    <property type="entry name" value="AraC-bd_2"/>
</dbReference>
<dbReference type="AlphaFoldDB" id="A0A2S5KPC8"/>
<dbReference type="InterPro" id="IPR020449">
    <property type="entry name" value="Tscrpt_reg_AraC-type_HTH"/>
</dbReference>
<keyword evidence="3" id="KW-0804">Transcription</keyword>
<dbReference type="OrthoDB" id="5740883at2"/>
<sequence>MINPTARQHAAEFDSWLYQVNENCGRFHAELRDREFVGKIDPFRHQALDLSIVDIAHARLFRTREDVVADSADHFYVAFQLRGSSSLEQEGNRVVMQQGDITLINSSRPCDFTYDAYSQQLSLIVPRTVMDQHLRFTHIEPCRKVLANTPTALLASQLIMSTAQQSSISRQEGEAVLDALVSLLRPALGHGVAELDSHEKMFRRALDVIDCRIGDEALSPETVAREIGVSIRGLYRLFARKDLVVAQYIKNRRLDLCAEALRREKGEVKVSAFGYEWGFRDSSHFSTAFKSRFGVAPGEYRKRFVS</sequence>
<keyword evidence="2" id="KW-0238">DNA-binding</keyword>
<dbReference type="SUPFAM" id="SSF46689">
    <property type="entry name" value="Homeodomain-like"/>
    <property type="match status" value="1"/>
</dbReference>
<evidence type="ECO:0000259" key="4">
    <source>
        <dbReference type="PROSITE" id="PS01124"/>
    </source>
</evidence>
<evidence type="ECO:0000256" key="2">
    <source>
        <dbReference type="ARBA" id="ARBA00023125"/>
    </source>
</evidence>
<dbReference type="Gene3D" id="1.10.10.60">
    <property type="entry name" value="Homeodomain-like"/>
    <property type="match status" value="1"/>
</dbReference>
<dbReference type="PANTHER" id="PTHR46796:SF10">
    <property type="entry name" value="TRANSCRIPTIONAL ACTIVATOR FEAR"/>
    <property type="match status" value="1"/>
</dbReference>
<organism evidence="5 6">
    <name type="scientific">Proteobacteria bacterium 228</name>
    <dbReference type="NCBI Taxonomy" id="2083153"/>
    <lineage>
        <taxon>Bacteria</taxon>
        <taxon>Pseudomonadati</taxon>
        <taxon>Pseudomonadota</taxon>
    </lineage>
</organism>
<dbReference type="EMBL" id="PRLP01000057">
    <property type="protein sequence ID" value="PPC76146.1"/>
    <property type="molecule type" value="Genomic_DNA"/>
</dbReference>
<evidence type="ECO:0000256" key="1">
    <source>
        <dbReference type="ARBA" id="ARBA00023015"/>
    </source>
</evidence>
<comment type="caution">
    <text evidence="5">The sequence shown here is derived from an EMBL/GenBank/DDBJ whole genome shotgun (WGS) entry which is preliminary data.</text>
</comment>
<reference evidence="5 6" key="1">
    <citation type="submission" date="2018-02" db="EMBL/GenBank/DDBJ databases">
        <title>novel marine gammaproteobacteria from coastal saline agro ecosystem.</title>
        <authorList>
            <person name="Krishnan R."/>
            <person name="Ramesh Kumar N."/>
        </authorList>
    </citation>
    <scope>NUCLEOTIDE SEQUENCE [LARGE SCALE GENOMIC DNA]</scope>
    <source>
        <strain evidence="5 6">228</strain>
    </source>
</reference>
<dbReference type="SMART" id="SM00342">
    <property type="entry name" value="HTH_ARAC"/>
    <property type="match status" value="1"/>
</dbReference>
<keyword evidence="1" id="KW-0805">Transcription regulation</keyword>
<evidence type="ECO:0000313" key="5">
    <source>
        <dbReference type="EMBL" id="PPC76146.1"/>
    </source>
</evidence>
<dbReference type="InterPro" id="IPR018060">
    <property type="entry name" value="HTH_AraC"/>
</dbReference>
<accession>A0A2S5KPC8</accession>
<evidence type="ECO:0000313" key="6">
    <source>
        <dbReference type="Proteomes" id="UP000238196"/>
    </source>
</evidence>
<dbReference type="GO" id="GO:0043565">
    <property type="term" value="F:sequence-specific DNA binding"/>
    <property type="evidence" value="ECO:0007669"/>
    <property type="project" value="InterPro"/>
</dbReference>
<dbReference type="InterPro" id="IPR050204">
    <property type="entry name" value="AraC_XylS_family_regulators"/>
</dbReference>
<dbReference type="GO" id="GO:0003700">
    <property type="term" value="F:DNA-binding transcription factor activity"/>
    <property type="evidence" value="ECO:0007669"/>
    <property type="project" value="InterPro"/>
</dbReference>
<dbReference type="Pfam" id="PF14525">
    <property type="entry name" value="AraC_binding_2"/>
    <property type="match status" value="1"/>
</dbReference>
<dbReference type="PROSITE" id="PS01124">
    <property type="entry name" value="HTH_ARAC_FAMILY_2"/>
    <property type="match status" value="1"/>
</dbReference>
<dbReference type="PANTHER" id="PTHR46796">
    <property type="entry name" value="HTH-TYPE TRANSCRIPTIONAL ACTIVATOR RHAS-RELATED"/>
    <property type="match status" value="1"/>
</dbReference>
<dbReference type="Pfam" id="PF12833">
    <property type="entry name" value="HTH_18"/>
    <property type="match status" value="1"/>
</dbReference>
<protein>
    <submittedName>
        <fullName evidence="5">Transcriptional regulator FeaR</fullName>
    </submittedName>
</protein>
<proteinExistence type="predicted"/>
<evidence type="ECO:0000256" key="3">
    <source>
        <dbReference type="ARBA" id="ARBA00023163"/>
    </source>
</evidence>
<gene>
    <name evidence="5" type="ORF">C4K68_17325</name>
</gene>
<feature type="domain" description="HTH araC/xylS-type" evidence="4">
    <location>
        <begin position="203"/>
        <end position="303"/>
    </location>
</feature>
<dbReference type="PRINTS" id="PR00032">
    <property type="entry name" value="HTHARAC"/>
</dbReference>
<name>A0A2S5KPC8_9PROT</name>
<dbReference type="Proteomes" id="UP000238196">
    <property type="component" value="Unassembled WGS sequence"/>
</dbReference>
<dbReference type="NCBIfam" id="NF007243">
    <property type="entry name" value="PRK09685.1"/>
    <property type="match status" value="1"/>
</dbReference>